<dbReference type="OrthoDB" id="4832458at2759"/>
<feature type="compositionally biased region" description="Polar residues" evidence="1">
    <location>
        <begin position="384"/>
        <end position="395"/>
    </location>
</feature>
<dbReference type="EMBL" id="AMYD01002038">
    <property type="protein sequence ID" value="EQB50466.1"/>
    <property type="molecule type" value="Genomic_DNA"/>
</dbReference>
<dbReference type="HOGENOM" id="CLU_024797_0_0_1"/>
<evidence type="ECO:0000313" key="3">
    <source>
        <dbReference type="Proteomes" id="UP000015530"/>
    </source>
</evidence>
<comment type="caution">
    <text evidence="2">The sequence shown here is derived from an EMBL/GenBank/DDBJ whole genome shotgun (WGS) entry which is preliminary data.</text>
</comment>
<proteinExistence type="predicted"/>
<reference evidence="3" key="1">
    <citation type="journal article" date="2013" name="Mol. Plant Microbe Interact.">
        <title>Global aspects of pacC regulation of pathogenicity genes in Colletotrichum gloeosporioides as revealed by transcriptome analysis.</title>
        <authorList>
            <person name="Alkan N."/>
            <person name="Meng X."/>
            <person name="Friedlander G."/>
            <person name="Reuveni E."/>
            <person name="Sukno S."/>
            <person name="Sherman A."/>
            <person name="Thon M."/>
            <person name="Fluhr R."/>
            <person name="Prusky D."/>
        </authorList>
    </citation>
    <scope>NUCLEOTIDE SEQUENCE [LARGE SCALE GENOMIC DNA]</scope>
    <source>
        <strain evidence="3">Cg-14</strain>
    </source>
</reference>
<feature type="region of interest" description="Disordered" evidence="1">
    <location>
        <begin position="310"/>
        <end position="348"/>
    </location>
</feature>
<evidence type="ECO:0000256" key="1">
    <source>
        <dbReference type="SAM" id="MobiDB-lite"/>
    </source>
</evidence>
<organism evidence="2 3">
    <name type="scientific">Colletotrichum gloeosporioides (strain Cg-14)</name>
    <name type="common">Anthracnose fungus</name>
    <name type="synonym">Glomerella cingulata</name>
    <dbReference type="NCBI Taxonomy" id="1237896"/>
    <lineage>
        <taxon>Eukaryota</taxon>
        <taxon>Fungi</taxon>
        <taxon>Dikarya</taxon>
        <taxon>Ascomycota</taxon>
        <taxon>Pezizomycotina</taxon>
        <taxon>Sordariomycetes</taxon>
        <taxon>Hypocreomycetidae</taxon>
        <taxon>Glomerellales</taxon>
        <taxon>Glomerellaceae</taxon>
        <taxon>Colletotrichum</taxon>
        <taxon>Colletotrichum gloeosporioides species complex</taxon>
    </lineage>
</organism>
<name>T0LFX1_COLGC</name>
<feature type="region of interest" description="Disordered" evidence="1">
    <location>
        <begin position="361"/>
        <end position="426"/>
    </location>
</feature>
<gene>
    <name evidence="2" type="ORF">CGLO_10084</name>
</gene>
<dbReference type="AlphaFoldDB" id="T0LFX1"/>
<dbReference type="Proteomes" id="UP000015530">
    <property type="component" value="Unassembled WGS sequence"/>
</dbReference>
<evidence type="ECO:0000313" key="2">
    <source>
        <dbReference type="EMBL" id="EQB50466.1"/>
    </source>
</evidence>
<protein>
    <submittedName>
        <fullName evidence="2">Uncharacterized protein</fullName>
    </submittedName>
</protein>
<dbReference type="OMA" id="FRIHEEH"/>
<sequence>MKPDNWMYFRMMMPKIGRLNVPKELGEAIFQFQSKKKYCLDLLSLNLAISMCIVWHRYTTDPHHGAELEAFNNNNPNAGLEKKVTVPPLASFLLYAPHFFRFHEYYGLSAYMHIFRYVQHMHSRDVKLSAQFRINRKGIDESLVKRVVSQMNLQHDDWIEIVPPSWHGSRLTMPANHGPRALQSDETTAALLLDDINTLGFYNYTNADSYSFPRGHESHGKVWTTRDLQIHVDWVPQHVCSVAAWRYLDETPTSPNKNFGSLVYVNGTSYLPHGALDAWNENFKITHLWTAPKTAVRRPWKDCVKIASWEGQPSDLSSDGEPFDELAEEEHRSDGAEDTDMIPVGPQDFRADEPARELLGDEEPGMEEHEHEQLGGEETESGHSDGQQNAVSSAVRNIEDVDETGDIILEGNENPRRRRSDRTIQPAAVRDATAQTDLISDKDRRILRRLLMEDLADDKHVPPLLRLLRYIDVDDARLSNMSVISNINLGLVPIDKEVQKIKEYGEGIKLEGSGLSGQVIKPCCFLLGITWPEDDLAALDEIGKLDQPLVNSIHELSAIYALSPVNSERLADAVVRLRSSKSLLYVLRFHFFKDRLEGTDYGVGERELRWTELFGKPYADE</sequence>
<accession>T0LFX1</accession>